<keyword evidence="1" id="KW-1133">Transmembrane helix</keyword>
<gene>
    <name evidence="2" type="ORF">H839_01891</name>
</gene>
<accession>A0ABC9VID0</accession>
<feature type="transmembrane region" description="Helical" evidence="1">
    <location>
        <begin position="7"/>
        <end position="31"/>
    </location>
</feature>
<dbReference type="RefSeq" id="WP_043903612.1">
    <property type="nucleotide sequence ID" value="NZ_CM002692.1"/>
</dbReference>
<dbReference type="Proteomes" id="UP000023566">
    <property type="component" value="Chromosome"/>
</dbReference>
<feature type="transmembrane region" description="Helical" evidence="1">
    <location>
        <begin position="97"/>
        <end position="121"/>
    </location>
</feature>
<organism evidence="2 3">
    <name type="scientific">Parageobacillus genomosp. 1</name>
    <dbReference type="NCBI Taxonomy" id="1295642"/>
    <lineage>
        <taxon>Bacteria</taxon>
        <taxon>Bacillati</taxon>
        <taxon>Bacillota</taxon>
        <taxon>Bacilli</taxon>
        <taxon>Bacillales</taxon>
        <taxon>Anoxybacillaceae</taxon>
        <taxon>Parageobacillus</taxon>
    </lineage>
</organism>
<proteinExistence type="predicted"/>
<keyword evidence="1" id="KW-0472">Membrane</keyword>
<name>A0ABC9VID0_9BACL</name>
<evidence type="ECO:0000313" key="3">
    <source>
        <dbReference type="Proteomes" id="UP000023566"/>
    </source>
</evidence>
<evidence type="ECO:0000313" key="2">
    <source>
        <dbReference type="EMBL" id="EZP78580.1"/>
    </source>
</evidence>
<evidence type="ECO:0000256" key="1">
    <source>
        <dbReference type="SAM" id="Phobius"/>
    </source>
</evidence>
<sequence length="134" mass="15318">MKTIRKIHFWIGLLASLFLFIESLTGLIMYVNGEERGRIEGLRNFNRMNGQPFLEDSQNGNRSIPPAIGQRNRDFLDRGRGINSWQRMVRELHTGPVGLVSSIGMLIMTGTGLAISFHLLLTRRKINRQKRPVT</sequence>
<keyword evidence="3" id="KW-1185">Reference proteome</keyword>
<keyword evidence="1" id="KW-0812">Transmembrane</keyword>
<reference evidence="2 3" key="1">
    <citation type="journal article" date="2014" name="Appl. Microbiol. Biotechnol.">
        <title>Transformable facultative thermophile Geobacillus stearothermophilus NUB3621 as a host strain for metabolic engineering.</title>
        <authorList>
            <person name="Blanchard K."/>
            <person name="Robic S."/>
            <person name="Matsumura I."/>
        </authorList>
    </citation>
    <scope>NUCLEOTIDE SEQUENCE [LARGE SCALE GENOMIC DNA]</scope>
    <source>
        <strain evidence="2 3">NUB3621</strain>
    </source>
</reference>
<comment type="caution">
    <text evidence="2">The sequence shown here is derived from an EMBL/GenBank/DDBJ whole genome shotgun (WGS) entry which is preliminary data.</text>
</comment>
<dbReference type="AlphaFoldDB" id="A0ABC9VID0"/>
<protein>
    <submittedName>
        <fullName evidence="2">PepSY-associated TM helix domain-containing protein</fullName>
    </submittedName>
</protein>
<dbReference type="EMBL" id="AOTZ01000002">
    <property type="protein sequence ID" value="EZP78580.1"/>
    <property type="molecule type" value="Genomic_DNA"/>
</dbReference>